<dbReference type="EMBL" id="CABDUW010000251">
    <property type="protein sequence ID" value="VTJ64090.1"/>
    <property type="molecule type" value="Genomic_DNA"/>
</dbReference>
<organism evidence="1 2">
    <name type="scientific">Marmota monax</name>
    <name type="common">Woodchuck</name>
    <dbReference type="NCBI Taxonomy" id="9995"/>
    <lineage>
        <taxon>Eukaryota</taxon>
        <taxon>Metazoa</taxon>
        <taxon>Chordata</taxon>
        <taxon>Craniata</taxon>
        <taxon>Vertebrata</taxon>
        <taxon>Euteleostomi</taxon>
        <taxon>Mammalia</taxon>
        <taxon>Eutheria</taxon>
        <taxon>Euarchontoglires</taxon>
        <taxon>Glires</taxon>
        <taxon>Rodentia</taxon>
        <taxon>Sciuromorpha</taxon>
        <taxon>Sciuridae</taxon>
        <taxon>Xerinae</taxon>
        <taxon>Marmotini</taxon>
        <taxon>Marmota</taxon>
    </lineage>
</organism>
<sequence length="127" mass="13838">MLTKELHRCGLRTLQVRQCVYSSETGPLPREEGLPPGLLSDLRLEAASVTFTGQVTAELEGYLAPGHPAELSDPLAFRGRLDRPQRALQKLNGQLSSKLPEFTCPASSKGTDLSNWWLLVSTSCGCL</sequence>
<accession>A0A5E4B4K7</accession>
<dbReference type="Proteomes" id="UP000335636">
    <property type="component" value="Unassembled WGS sequence"/>
</dbReference>
<gene>
    <name evidence="1" type="ORF">MONAX_5E022820</name>
</gene>
<comment type="caution">
    <text evidence="1">The sequence shown here is derived from an EMBL/GenBank/DDBJ whole genome shotgun (WGS) entry which is preliminary data.</text>
</comment>
<name>A0A5E4B4K7_MARMO</name>
<keyword evidence="2" id="KW-1185">Reference proteome</keyword>
<evidence type="ECO:0000313" key="1">
    <source>
        <dbReference type="EMBL" id="VTJ64090.1"/>
    </source>
</evidence>
<evidence type="ECO:0000313" key="2">
    <source>
        <dbReference type="Proteomes" id="UP000335636"/>
    </source>
</evidence>
<dbReference type="AlphaFoldDB" id="A0A5E4B4K7"/>
<reference evidence="1" key="1">
    <citation type="submission" date="2019-04" db="EMBL/GenBank/DDBJ databases">
        <authorList>
            <person name="Alioto T."/>
            <person name="Alioto T."/>
        </authorList>
    </citation>
    <scope>NUCLEOTIDE SEQUENCE [LARGE SCALE GENOMIC DNA]</scope>
</reference>
<proteinExistence type="predicted"/>
<protein>
    <submittedName>
        <fullName evidence="1">Uncharacterized protein</fullName>
    </submittedName>
</protein>